<dbReference type="Pfam" id="PF11392">
    <property type="entry name" value="AllH"/>
    <property type="match status" value="1"/>
</dbReference>
<proteinExistence type="predicted"/>
<comment type="caution">
    <text evidence="1">The sequence shown here is derived from an EMBL/GenBank/DDBJ whole genome shotgun (WGS) entry which is preliminary data.</text>
</comment>
<name>A0ABT9WQC8_9BACI</name>
<dbReference type="Proteomes" id="UP001223586">
    <property type="component" value="Unassembled WGS sequence"/>
</dbReference>
<reference evidence="1 2" key="1">
    <citation type="submission" date="2023-07" db="EMBL/GenBank/DDBJ databases">
        <title>Genomic Encyclopedia of Type Strains, Phase IV (KMG-IV): sequencing the most valuable type-strain genomes for metagenomic binning, comparative biology and taxonomic classification.</title>
        <authorList>
            <person name="Goeker M."/>
        </authorList>
    </citation>
    <scope>NUCLEOTIDE SEQUENCE [LARGE SCALE GENOMIC DNA]</scope>
    <source>
        <strain evidence="1 2">DSM 23837</strain>
    </source>
</reference>
<sequence length="295" mass="33514">MNIHQKIYGEEYAAAIPPILHQCRTGRVHSVFQNGCNLRFGDHLVFIGSVKNGRLPFGIHFSVDQVQQMMRIVQRNELVHFQSENETLYFQSSGCEIILKSAQIFSNPIPIGFMDQRQSLWHVRSFFTSIIKSGKQNGFDMDLARFLLREYKQSDSSFEIVRKMYKLQEKLDSNDPAAIEEILRFFIGRGKGLTPTGDDMLIGILAIHALTGRVTSTFINKLKQLVYHSQLTTDVSKTYLQYALKGQFSDTITDILYVFSRSNIGNVDFLIEKLLQTGHTSGVDTAIGMCLALMK</sequence>
<dbReference type="EMBL" id="JAUSTT010000006">
    <property type="protein sequence ID" value="MDQ0175415.1"/>
    <property type="molecule type" value="Genomic_DNA"/>
</dbReference>
<protein>
    <recommendedName>
        <fullName evidence="3">DUF2877 domain-containing protein</fullName>
    </recommendedName>
</protein>
<evidence type="ECO:0008006" key="3">
    <source>
        <dbReference type="Google" id="ProtNLM"/>
    </source>
</evidence>
<evidence type="ECO:0000313" key="2">
    <source>
        <dbReference type="Proteomes" id="UP001223586"/>
    </source>
</evidence>
<evidence type="ECO:0000313" key="1">
    <source>
        <dbReference type="EMBL" id="MDQ0175415.1"/>
    </source>
</evidence>
<gene>
    <name evidence="1" type="ORF">J2S08_001249</name>
</gene>
<accession>A0ABT9WQC8</accession>
<dbReference type="RefSeq" id="WP_307227722.1">
    <property type="nucleotide sequence ID" value="NZ_JAUSTT010000006.1"/>
</dbReference>
<keyword evidence="2" id="KW-1185">Reference proteome</keyword>
<organism evidence="1 2">
    <name type="scientific">Bacillus chungangensis</name>
    <dbReference type="NCBI Taxonomy" id="587633"/>
    <lineage>
        <taxon>Bacteria</taxon>
        <taxon>Bacillati</taxon>
        <taxon>Bacillota</taxon>
        <taxon>Bacilli</taxon>
        <taxon>Bacillales</taxon>
        <taxon>Bacillaceae</taxon>
        <taxon>Bacillus</taxon>
    </lineage>
</organism>
<dbReference type="InterPro" id="IPR021530">
    <property type="entry name" value="AllH-like"/>
</dbReference>